<dbReference type="CDD" id="cd01741">
    <property type="entry name" value="GATase1_1"/>
    <property type="match status" value="1"/>
</dbReference>
<dbReference type="STRING" id="1280952.HJA_17390"/>
<dbReference type="GO" id="GO:0005829">
    <property type="term" value="C:cytosol"/>
    <property type="evidence" value="ECO:0007669"/>
    <property type="project" value="TreeGrafter"/>
</dbReference>
<dbReference type="InterPro" id="IPR017926">
    <property type="entry name" value="GATASE"/>
</dbReference>
<dbReference type="Proteomes" id="UP000024816">
    <property type="component" value="Unassembled WGS sequence"/>
</dbReference>
<dbReference type="SUPFAM" id="SSF52317">
    <property type="entry name" value="Class I glutamine amidotransferase-like"/>
    <property type="match status" value="1"/>
</dbReference>
<keyword evidence="2" id="KW-0808">Transferase</keyword>
<keyword evidence="3" id="KW-1185">Reference proteome</keyword>
<dbReference type="Gene3D" id="3.40.50.880">
    <property type="match status" value="1"/>
</dbReference>
<organism evidence="2 3">
    <name type="scientific">Hyphomonas jannaschiana VP2</name>
    <dbReference type="NCBI Taxonomy" id="1280952"/>
    <lineage>
        <taxon>Bacteria</taxon>
        <taxon>Pseudomonadati</taxon>
        <taxon>Pseudomonadota</taxon>
        <taxon>Alphaproteobacteria</taxon>
        <taxon>Hyphomonadales</taxon>
        <taxon>Hyphomonadaceae</taxon>
        <taxon>Hyphomonas</taxon>
    </lineage>
</organism>
<keyword evidence="2" id="KW-0315">Glutamine amidotransferase</keyword>
<dbReference type="GO" id="GO:0016740">
    <property type="term" value="F:transferase activity"/>
    <property type="evidence" value="ECO:0007669"/>
    <property type="project" value="UniProtKB-KW"/>
</dbReference>
<evidence type="ECO:0000313" key="2">
    <source>
        <dbReference type="EMBL" id="KCZ82825.1"/>
    </source>
</evidence>
<reference evidence="2 3" key="1">
    <citation type="journal article" date="2014" name="Antonie Van Leeuwenhoek">
        <title>Hyphomonas beringensis sp. nov. and Hyphomonas chukchiensis sp. nov., isolated from surface seawater of the Bering Sea and Chukchi Sea.</title>
        <authorList>
            <person name="Li C."/>
            <person name="Lai Q."/>
            <person name="Li G."/>
            <person name="Dong C."/>
            <person name="Wang J."/>
            <person name="Liao Y."/>
            <person name="Shao Z."/>
        </authorList>
    </citation>
    <scope>NUCLEOTIDE SEQUENCE [LARGE SCALE GENOMIC DNA]</scope>
    <source>
        <strain evidence="2 3">VP2</strain>
    </source>
</reference>
<dbReference type="eggNOG" id="COG0518">
    <property type="taxonomic scope" value="Bacteria"/>
</dbReference>
<evidence type="ECO:0000313" key="3">
    <source>
        <dbReference type="Proteomes" id="UP000024816"/>
    </source>
</evidence>
<dbReference type="PANTHER" id="PTHR42695">
    <property type="entry name" value="GLUTAMINE AMIDOTRANSFERASE YLR126C-RELATED"/>
    <property type="match status" value="1"/>
</dbReference>
<dbReference type="AlphaFoldDB" id="A0A059F604"/>
<feature type="domain" description="Glutamine amidotransferase" evidence="1">
    <location>
        <begin position="52"/>
        <end position="188"/>
    </location>
</feature>
<dbReference type="InterPro" id="IPR044992">
    <property type="entry name" value="ChyE-like"/>
</dbReference>
<dbReference type="RefSeq" id="WP_035584971.1">
    <property type="nucleotide sequence ID" value="NZ_ARYJ01000022.1"/>
</dbReference>
<protein>
    <submittedName>
        <fullName evidence="2">Class I glutamine amidotransferase domain-containing protein</fullName>
    </submittedName>
</protein>
<sequence>MKLTIIETGLVPEPIRGDFEDYPAMFRHMMSGVGTYEFDTVSVIKGEALPNPDDVEAVLITGSPAGVYDDEAWIGPMIDFIRAGAGAGVPQIGICFGHQILAEALGGKVVKSDKGWGVGRHTYDVVTCPAFVTETCPPAISAAVSHQDQVVSVPPGAEIIAASDFTPYAGLYYPDAPALSFQCHPEFADAYSAALYSLRRPRIGETLTDQALESLEIEGDHTRLARWIAGFLTAHQRAR</sequence>
<comment type="caution">
    <text evidence="2">The sequence shown here is derived from an EMBL/GenBank/DDBJ whole genome shotgun (WGS) entry which is preliminary data.</text>
</comment>
<dbReference type="PATRIC" id="fig|1280952.3.peg.3477"/>
<dbReference type="Pfam" id="PF00117">
    <property type="entry name" value="GATase"/>
    <property type="match status" value="1"/>
</dbReference>
<dbReference type="PROSITE" id="PS51273">
    <property type="entry name" value="GATASE_TYPE_1"/>
    <property type="match status" value="1"/>
</dbReference>
<evidence type="ECO:0000259" key="1">
    <source>
        <dbReference type="Pfam" id="PF00117"/>
    </source>
</evidence>
<dbReference type="EMBL" id="ARYJ01000022">
    <property type="protein sequence ID" value="KCZ82825.1"/>
    <property type="molecule type" value="Genomic_DNA"/>
</dbReference>
<accession>A0A059F604</accession>
<proteinExistence type="predicted"/>
<name>A0A059F604_9PROT</name>
<dbReference type="PANTHER" id="PTHR42695:SF5">
    <property type="entry name" value="GLUTAMINE AMIDOTRANSFERASE YLR126C-RELATED"/>
    <property type="match status" value="1"/>
</dbReference>
<gene>
    <name evidence="2" type="ORF">HJA_17390</name>
</gene>
<dbReference type="InterPro" id="IPR029062">
    <property type="entry name" value="Class_I_gatase-like"/>
</dbReference>
<dbReference type="OrthoDB" id="7365442at2"/>